<protein>
    <submittedName>
        <fullName evidence="3">Glycosyl transferase family 1</fullName>
    </submittedName>
</protein>
<dbReference type="CDD" id="cd03809">
    <property type="entry name" value="GT4_MtfB-like"/>
    <property type="match status" value="1"/>
</dbReference>
<dbReference type="PANTHER" id="PTHR46401:SF2">
    <property type="entry name" value="GLYCOSYLTRANSFERASE WBBK-RELATED"/>
    <property type="match status" value="1"/>
</dbReference>
<keyword evidence="4" id="KW-1185">Reference proteome</keyword>
<dbReference type="Pfam" id="PF00534">
    <property type="entry name" value="Glycos_transf_1"/>
    <property type="match status" value="1"/>
</dbReference>
<accession>A0ABM7VAW8</accession>
<sequence length="354" mass="41190">MHKIAIILDRLKNIHSGLGQVSLNFGKAITKQTSAEIAINVLVPKTQKHLFDDYDKVEVINFFRKNKIHLFAKKYDLWHLLHQAGGMEPPQNSKFIFTIHDLNFLHEGHDEAGVSKFKEDLSRKISNASYLTYISNFTKKEVEHFFPIAKNKASKVVYNGVKVQKKEFHRPQRLPEGKFLFTIGQLHAKKNFHTLIPFLQKTDQYHLVIAGEQQGAYAEKIQQMIKSYGLEDRVSLLGAVTEYEKSYLYKYCTAFLFPSLLEGFGLPIIEALHFNKPVFASNKTSLPEVGGDFTYYWDSFDPEEMIKVFENGMADHAQREEHHEQSLQVFLEKYNWQRNAQTYFTIYKELLNEQ</sequence>
<reference evidence="3 4" key="1">
    <citation type="submission" date="2021-12" db="EMBL/GenBank/DDBJ databases">
        <title>Genome sequencing of bacteria with rrn-lacking chromosome and rrn-plasmid.</title>
        <authorList>
            <person name="Anda M."/>
            <person name="Iwasaki W."/>
        </authorList>
    </citation>
    <scope>NUCLEOTIDE SEQUENCE [LARGE SCALE GENOMIC DNA]</scope>
    <source>
        <strain evidence="3 4">NBRC 101262</strain>
    </source>
</reference>
<name>A0ABM7VAW8_9BACT</name>
<evidence type="ECO:0000259" key="2">
    <source>
        <dbReference type="Pfam" id="PF00534"/>
    </source>
</evidence>
<gene>
    <name evidence="3" type="ORF">PEPS_03430</name>
</gene>
<dbReference type="GO" id="GO:0016740">
    <property type="term" value="F:transferase activity"/>
    <property type="evidence" value="ECO:0007669"/>
    <property type="project" value="UniProtKB-KW"/>
</dbReference>
<dbReference type="RefSeq" id="WP_338397478.1">
    <property type="nucleotide sequence ID" value="NZ_AP025292.1"/>
</dbReference>
<dbReference type="Gene3D" id="3.40.50.2000">
    <property type="entry name" value="Glycogen Phosphorylase B"/>
    <property type="match status" value="2"/>
</dbReference>
<dbReference type="EMBL" id="AP025292">
    <property type="protein sequence ID" value="BDC98062.1"/>
    <property type="molecule type" value="Genomic_DNA"/>
</dbReference>
<evidence type="ECO:0000313" key="4">
    <source>
        <dbReference type="Proteomes" id="UP001354989"/>
    </source>
</evidence>
<organism evidence="3 4">
    <name type="scientific">Persicobacter psychrovividus</name>
    <dbReference type="NCBI Taxonomy" id="387638"/>
    <lineage>
        <taxon>Bacteria</taxon>
        <taxon>Pseudomonadati</taxon>
        <taxon>Bacteroidota</taxon>
        <taxon>Cytophagia</taxon>
        <taxon>Cytophagales</taxon>
        <taxon>Persicobacteraceae</taxon>
        <taxon>Persicobacter</taxon>
    </lineage>
</organism>
<proteinExistence type="predicted"/>
<dbReference type="InterPro" id="IPR001296">
    <property type="entry name" value="Glyco_trans_1"/>
</dbReference>
<dbReference type="SUPFAM" id="SSF53756">
    <property type="entry name" value="UDP-Glycosyltransferase/glycogen phosphorylase"/>
    <property type="match status" value="1"/>
</dbReference>
<feature type="domain" description="Glycosyl transferase family 1" evidence="2">
    <location>
        <begin position="166"/>
        <end position="320"/>
    </location>
</feature>
<evidence type="ECO:0000313" key="3">
    <source>
        <dbReference type="EMBL" id="BDC98062.1"/>
    </source>
</evidence>
<dbReference type="PANTHER" id="PTHR46401">
    <property type="entry name" value="GLYCOSYLTRANSFERASE WBBK-RELATED"/>
    <property type="match status" value="1"/>
</dbReference>
<keyword evidence="1 3" id="KW-0808">Transferase</keyword>
<evidence type="ECO:0000256" key="1">
    <source>
        <dbReference type="ARBA" id="ARBA00022679"/>
    </source>
</evidence>
<dbReference type="Proteomes" id="UP001354989">
    <property type="component" value="Chromosome"/>
</dbReference>